<dbReference type="AlphaFoldDB" id="A0A6J8A4T9"/>
<dbReference type="EMBL" id="CACVKT020000627">
    <property type="protein sequence ID" value="CAC5361560.1"/>
    <property type="molecule type" value="Genomic_DNA"/>
</dbReference>
<keyword evidence="2" id="KW-1185">Reference proteome</keyword>
<name>A0A6J8A4T9_MYTCO</name>
<dbReference type="OrthoDB" id="10468453at2759"/>
<sequence length="158" mass="18210">MNSNVCKKSTTTKNYESETDLKTVIKKINNRSEKFEKVLRDTKVLSDTQVLRNTQVLECNCITEEAIKEAIEDKAETDVLHFIEKSDLFAMDDETKERISGILPVFYRLPPDVAAFYRQVLQIILAVIRPPPDPLLDIRHRICDGQIQTWDGKDVFLP</sequence>
<evidence type="ECO:0000313" key="2">
    <source>
        <dbReference type="Proteomes" id="UP000507470"/>
    </source>
</evidence>
<proteinExistence type="predicted"/>
<dbReference type="Proteomes" id="UP000507470">
    <property type="component" value="Unassembled WGS sequence"/>
</dbReference>
<evidence type="ECO:0000313" key="1">
    <source>
        <dbReference type="EMBL" id="CAC5361560.1"/>
    </source>
</evidence>
<organism evidence="1 2">
    <name type="scientific">Mytilus coruscus</name>
    <name type="common">Sea mussel</name>
    <dbReference type="NCBI Taxonomy" id="42192"/>
    <lineage>
        <taxon>Eukaryota</taxon>
        <taxon>Metazoa</taxon>
        <taxon>Spiralia</taxon>
        <taxon>Lophotrochozoa</taxon>
        <taxon>Mollusca</taxon>
        <taxon>Bivalvia</taxon>
        <taxon>Autobranchia</taxon>
        <taxon>Pteriomorphia</taxon>
        <taxon>Mytilida</taxon>
        <taxon>Mytiloidea</taxon>
        <taxon>Mytilidae</taxon>
        <taxon>Mytilinae</taxon>
        <taxon>Mytilus</taxon>
    </lineage>
</organism>
<protein>
    <submittedName>
        <fullName evidence="1">Uncharacterized protein</fullName>
    </submittedName>
</protein>
<accession>A0A6J8A4T9</accession>
<reference evidence="1 2" key="1">
    <citation type="submission" date="2020-06" db="EMBL/GenBank/DDBJ databases">
        <authorList>
            <person name="Li R."/>
            <person name="Bekaert M."/>
        </authorList>
    </citation>
    <scope>NUCLEOTIDE SEQUENCE [LARGE SCALE GENOMIC DNA]</scope>
    <source>
        <strain evidence="2">wild</strain>
    </source>
</reference>
<gene>
    <name evidence="1" type="ORF">MCOR_3654</name>
</gene>